<gene>
    <name evidence="4" type="ORF">MAA8898_00645</name>
</gene>
<evidence type="ECO:0000313" key="4">
    <source>
        <dbReference type="EMBL" id="SMX35791.1"/>
    </source>
</evidence>
<organism evidence="4 5">
    <name type="scientific">Maliponia aquimaris</name>
    <dbReference type="NCBI Taxonomy" id="1673631"/>
    <lineage>
        <taxon>Bacteria</taxon>
        <taxon>Pseudomonadati</taxon>
        <taxon>Pseudomonadota</taxon>
        <taxon>Alphaproteobacteria</taxon>
        <taxon>Rhodobacterales</taxon>
        <taxon>Paracoccaceae</taxon>
        <taxon>Maliponia</taxon>
    </lineage>
</organism>
<sequence>MRVWMLFGIGAALALLILSTSGTRAETAAELERQVSQIRANLDDAKALMGERNVELFAVREFLRQARNDWINAWVINEAAIRRDQAEIEALRRMGVFNQNSRDLNDKMRALLAERARLERLDGQRIEECDPPCTTMADLLRAYNARRDREQALTRGIADLDDWRNQLFDELAALKPRLAASRKAETAALQAELERLRDSRRRQSGLLSDGETFLLPDLDGTGWPLVLTKQELIQEVMGTYFVTGTSTDVDSETFRSEIAAIARTLLAQSESLKRQARANLATLDADIAQLERRLGGNADGQRPVAADGTATNCPPRNPDPASRTHRIPADARDSYLSCAYFPGDDGPIQAQVRYEDGKETGIAAYFSLDGGHHLDNIHNTRGSRQAGADCRYHSASAIREYHLYGDDGTEVAAFCEPDGTLGRCDFITHDGQARNCRMPCTDQCADQRRAIGWPPMQ</sequence>
<evidence type="ECO:0000256" key="3">
    <source>
        <dbReference type="SAM" id="SignalP"/>
    </source>
</evidence>
<protein>
    <recommendedName>
        <fullName evidence="6">Chromosome partition protein Smc</fullName>
    </recommendedName>
</protein>
<reference evidence="4 5" key="1">
    <citation type="submission" date="2017-05" db="EMBL/GenBank/DDBJ databases">
        <authorList>
            <person name="Song R."/>
            <person name="Chenine A.L."/>
            <person name="Ruprecht R.M."/>
        </authorList>
    </citation>
    <scope>NUCLEOTIDE SEQUENCE [LARGE SCALE GENOMIC DNA]</scope>
    <source>
        <strain evidence="4 5">CECT 8898</strain>
    </source>
</reference>
<feature type="chain" id="PRO_5012037096" description="Chromosome partition protein Smc" evidence="3">
    <location>
        <begin position="26"/>
        <end position="457"/>
    </location>
</feature>
<dbReference type="EMBL" id="FXYF01000002">
    <property type="protein sequence ID" value="SMX35791.1"/>
    <property type="molecule type" value="Genomic_DNA"/>
</dbReference>
<dbReference type="Proteomes" id="UP000207598">
    <property type="component" value="Unassembled WGS sequence"/>
</dbReference>
<keyword evidence="5" id="KW-1185">Reference proteome</keyword>
<keyword evidence="1" id="KW-0175">Coiled coil</keyword>
<feature type="region of interest" description="Disordered" evidence="2">
    <location>
        <begin position="297"/>
        <end position="326"/>
    </location>
</feature>
<accession>A0A238JYP9</accession>
<evidence type="ECO:0000313" key="5">
    <source>
        <dbReference type="Proteomes" id="UP000207598"/>
    </source>
</evidence>
<proteinExistence type="predicted"/>
<dbReference type="OrthoDB" id="7835086at2"/>
<keyword evidence="3" id="KW-0732">Signal</keyword>
<evidence type="ECO:0000256" key="1">
    <source>
        <dbReference type="SAM" id="Coils"/>
    </source>
</evidence>
<evidence type="ECO:0008006" key="6">
    <source>
        <dbReference type="Google" id="ProtNLM"/>
    </source>
</evidence>
<name>A0A238JYP9_9RHOB</name>
<evidence type="ECO:0000256" key="2">
    <source>
        <dbReference type="SAM" id="MobiDB-lite"/>
    </source>
</evidence>
<feature type="coiled-coil region" evidence="1">
    <location>
        <begin position="266"/>
        <end position="293"/>
    </location>
</feature>
<dbReference type="RefSeq" id="WP_094019542.1">
    <property type="nucleotide sequence ID" value="NZ_FXYF01000002.1"/>
</dbReference>
<feature type="signal peptide" evidence="3">
    <location>
        <begin position="1"/>
        <end position="25"/>
    </location>
</feature>
<dbReference type="AlphaFoldDB" id="A0A238JYP9"/>